<comment type="caution">
    <text evidence="4">The sequence shown here is derived from an EMBL/GenBank/DDBJ whole genome shotgun (WGS) entry which is preliminary data.</text>
</comment>
<evidence type="ECO:0000313" key="4">
    <source>
        <dbReference type="EMBL" id="MCA6077339.1"/>
    </source>
</evidence>
<dbReference type="EMBL" id="JAIXNE010000004">
    <property type="protein sequence ID" value="MCA6077339.1"/>
    <property type="molecule type" value="Genomic_DNA"/>
</dbReference>
<organism evidence="4 5">
    <name type="scientific">Fulvivirga sedimenti</name>
    <dbReference type="NCBI Taxonomy" id="2879465"/>
    <lineage>
        <taxon>Bacteria</taxon>
        <taxon>Pseudomonadati</taxon>
        <taxon>Bacteroidota</taxon>
        <taxon>Cytophagia</taxon>
        <taxon>Cytophagales</taxon>
        <taxon>Fulvivirgaceae</taxon>
        <taxon>Fulvivirga</taxon>
    </lineage>
</organism>
<evidence type="ECO:0000313" key="3">
    <source>
        <dbReference type="EMBL" id="MCA6076211.1"/>
    </source>
</evidence>
<proteinExistence type="predicted"/>
<accession>A0A9X1HVQ5</accession>
<keyword evidence="1" id="KW-1133">Transmembrane helix</keyword>
<dbReference type="AlphaFoldDB" id="A0A9X1HVQ5"/>
<evidence type="ECO:0000313" key="2">
    <source>
        <dbReference type="EMBL" id="MCA6075034.1"/>
    </source>
</evidence>
<keyword evidence="1" id="KW-0472">Membrane</keyword>
<dbReference type="EMBL" id="JAIXNE010000003">
    <property type="protein sequence ID" value="MCA6076211.1"/>
    <property type="molecule type" value="Genomic_DNA"/>
</dbReference>
<sequence length="249" mass="29297">MIKFFRKIRQRLLTEGKTGSYLKYAFGEIILVVIGILIALQINLWNEDRKLKIQETKTLQNFVLSLSQDSAYHAQSTVNYEKAINSINYLIDYMEKDLPYKDTLKFHFSNMTSDWGLRYDFSTYESLMSNDINLISNESLRSDIISYYNYAGGLAASLSQRYTEVIEDASKAILSKHFDQMWNGRPDVVGEMVPIDYEELKKDHQFKYFLKTLKNQNFWLIQRPLKISKESYQQLARDIELEIKKLSKD</sequence>
<dbReference type="InterPro" id="IPR045749">
    <property type="entry name" value="DUF6090"/>
</dbReference>
<feature type="transmembrane region" description="Helical" evidence="1">
    <location>
        <begin position="21"/>
        <end position="45"/>
    </location>
</feature>
<protein>
    <submittedName>
        <fullName evidence="4">Uncharacterized protein</fullName>
    </submittedName>
</protein>
<dbReference type="Pfam" id="PF19578">
    <property type="entry name" value="DUF6090"/>
    <property type="match status" value="1"/>
</dbReference>
<evidence type="ECO:0000256" key="1">
    <source>
        <dbReference type="SAM" id="Phobius"/>
    </source>
</evidence>
<dbReference type="RefSeq" id="WP_225698140.1">
    <property type="nucleotide sequence ID" value="NZ_JAIXNE010000002.1"/>
</dbReference>
<keyword evidence="1" id="KW-0812">Transmembrane</keyword>
<dbReference type="Proteomes" id="UP001139409">
    <property type="component" value="Unassembled WGS sequence"/>
</dbReference>
<dbReference type="EMBL" id="JAIXNE010000002">
    <property type="protein sequence ID" value="MCA6075034.1"/>
    <property type="molecule type" value="Genomic_DNA"/>
</dbReference>
<name>A0A9X1HVQ5_9BACT</name>
<evidence type="ECO:0000313" key="5">
    <source>
        <dbReference type="Proteomes" id="UP001139409"/>
    </source>
</evidence>
<reference evidence="4" key="1">
    <citation type="submission" date="2021-09" db="EMBL/GenBank/DDBJ databases">
        <title>Fulvivirga sp. isolated from coastal sediment.</title>
        <authorList>
            <person name="Yu H."/>
        </authorList>
    </citation>
    <scope>NUCLEOTIDE SEQUENCE</scope>
    <source>
        <strain evidence="4">1062</strain>
    </source>
</reference>
<keyword evidence="5" id="KW-1185">Reference proteome</keyword>
<gene>
    <name evidence="2" type="ORF">LDX50_09145</name>
    <name evidence="3" type="ORF">LDX50_15115</name>
    <name evidence="4" type="ORF">LDX50_20835</name>
</gene>